<protein>
    <submittedName>
        <fullName evidence="1">Uncharacterized protein</fullName>
    </submittedName>
</protein>
<organism evidence="1 2">
    <name type="scientific">Caerostris darwini</name>
    <dbReference type="NCBI Taxonomy" id="1538125"/>
    <lineage>
        <taxon>Eukaryota</taxon>
        <taxon>Metazoa</taxon>
        <taxon>Ecdysozoa</taxon>
        <taxon>Arthropoda</taxon>
        <taxon>Chelicerata</taxon>
        <taxon>Arachnida</taxon>
        <taxon>Araneae</taxon>
        <taxon>Araneomorphae</taxon>
        <taxon>Entelegynae</taxon>
        <taxon>Araneoidea</taxon>
        <taxon>Araneidae</taxon>
        <taxon>Caerostris</taxon>
    </lineage>
</organism>
<name>A0AAV4W6C0_9ARAC</name>
<comment type="caution">
    <text evidence="1">The sequence shown here is derived from an EMBL/GenBank/DDBJ whole genome shotgun (WGS) entry which is preliminary data.</text>
</comment>
<proteinExistence type="predicted"/>
<evidence type="ECO:0000313" key="2">
    <source>
        <dbReference type="Proteomes" id="UP001054837"/>
    </source>
</evidence>
<dbReference type="AlphaFoldDB" id="A0AAV4W6C0"/>
<dbReference type="Proteomes" id="UP001054837">
    <property type="component" value="Unassembled WGS sequence"/>
</dbReference>
<dbReference type="EMBL" id="BPLQ01014168">
    <property type="protein sequence ID" value="GIY77754.1"/>
    <property type="molecule type" value="Genomic_DNA"/>
</dbReference>
<reference evidence="1 2" key="1">
    <citation type="submission" date="2021-06" db="EMBL/GenBank/DDBJ databases">
        <title>Caerostris darwini draft genome.</title>
        <authorList>
            <person name="Kono N."/>
            <person name="Arakawa K."/>
        </authorList>
    </citation>
    <scope>NUCLEOTIDE SEQUENCE [LARGE SCALE GENOMIC DNA]</scope>
</reference>
<accession>A0AAV4W6C0</accession>
<gene>
    <name evidence="1" type="ORF">CDAR_516151</name>
</gene>
<evidence type="ECO:0000313" key="1">
    <source>
        <dbReference type="EMBL" id="GIY77754.1"/>
    </source>
</evidence>
<keyword evidence="2" id="KW-1185">Reference proteome</keyword>
<sequence length="89" mass="10683">MHTGFPKRTLLKVPQHWKFCWVLEYHEREREKDLDVRYLMRLLKFLHALSYSWTTTLENPTSTAASPFAFSLFWQTEFLNCPVIDAIPH</sequence>